<dbReference type="InterPro" id="IPR012818">
    <property type="entry name" value="CbiE"/>
</dbReference>
<dbReference type="AlphaFoldDB" id="A0A0F8WHP7"/>
<dbReference type="InterPro" id="IPR014777">
    <property type="entry name" value="4pyrrole_Mease_sub1"/>
</dbReference>
<dbReference type="GO" id="GO:0032259">
    <property type="term" value="P:methylation"/>
    <property type="evidence" value="ECO:0007669"/>
    <property type="project" value="UniProtKB-KW"/>
</dbReference>
<dbReference type="PANTHER" id="PTHR43182">
    <property type="entry name" value="COBALT-PRECORRIN-6B C(15)-METHYLTRANSFERASE (DECARBOXYLATING)"/>
    <property type="match status" value="1"/>
</dbReference>
<dbReference type="InterPro" id="IPR050714">
    <property type="entry name" value="Cobalamin_biosynth_MTase"/>
</dbReference>
<accession>A0A0F8WHP7</accession>
<keyword evidence="5" id="KW-0949">S-adenosyl-L-methionine</keyword>
<evidence type="ECO:0000256" key="5">
    <source>
        <dbReference type="ARBA" id="ARBA00022691"/>
    </source>
</evidence>
<dbReference type="InterPro" id="IPR000878">
    <property type="entry name" value="4pyrrol_Mease"/>
</dbReference>
<organism evidence="7">
    <name type="scientific">marine sediment metagenome</name>
    <dbReference type="NCBI Taxonomy" id="412755"/>
    <lineage>
        <taxon>unclassified sequences</taxon>
        <taxon>metagenomes</taxon>
        <taxon>ecological metagenomes</taxon>
    </lineage>
</organism>
<dbReference type="Pfam" id="PF00590">
    <property type="entry name" value="TP_methylase"/>
    <property type="match status" value="1"/>
</dbReference>
<evidence type="ECO:0000256" key="1">
    <source>
        <dbReference type="ARBA" id="ARBA00004953"/>
    </source>
</evidence>
<evidence type="ECO:0000256" key="2">
    <source>
        <dbReference type="ARBA" id="ARBA00022573"/>
    </source>
</evidence>
<dbReference type="PANTHER" id="PTHR43182:SF1">
    <property type="entry name" value="COBALT-PRECORRIN-7 C(5)-METHYLTRANSFERASE"/>
    <property type="match status" value="1"/>
</dbReference>
<comment type="caution">
    <text evidence="7">The sequence shown here is derived from an EMBL/GenBank/DDBJ whole genome shotgun (WGS) entry which is preliminary data.</text>
</comment>
<dbReference type="GO" id="GO:0009236">
    <property type="term" value="P:cobalamin biosynthetic process"/>
    <property type="evidence" value="ECO:0007669"/>
    <property type="project" value="UniProtKB-UniPathway"/>
</dbReference>
<dbReference type="InterPro" id="IPR035996">
    <property type="entry name" value="4pyrrol_Methylase_sf"/>
</dbReference>
<proteinExistence type="predicted"/>
<feature type="non-terminal residue" evidence="7">
    <location>
        <position position="150"/>
    </location>
</feature>
<name>A0A0F8WHP7_9ZZZZ</name>
<dbReference type="UniPathway" id="UPA00148"/>
<sequence length="150" mass="16303">MGREMKTISVIGIDGVSALGPKAEELLKEADTILTSKRLNEMFVQYEIFPSLKDKLKVITPIAETLEFLRTSTGRCAVIASGDPLFFGIGAKIMGALPDLKVELVPAVSSVQVAFARVGLAWQDAVFVSMHGSIRREWALGTCRYCARGI</sequence>
<keyword evidence="2" id="KW-0169">Cobalamin biosynthesis</keyword>
<keyword evidence="3" id="KW-0489">Methyltransferase</keyword>
<dbReference type="SUPFAM" id="SSF53790">
    <property type="entry name" value="Tetrapyrrole methylase"/>
    <property type="match status" value="1"/>
</dbReference>
<evidence type="ECO:0000256" key="4">
    <source>
        <dbReference type="ARBA" id="ARBA00022679"/>
    </source>
</evidence>
<gene>
    <name evidence="7" type="ORF">LCGC14_3065330</name>
</gene>
<feature type="domain" description="Tetrapyrrole methylase" evidence="6">
    <location>
        <begin position="11"/>
        <end position="132"/>
    </location>
</feature>
<evidence type="ECO:0000313" key="7">
    <source>
        <dbReference type="EMBL" id="KKK56357.1"/>
    </source>
</evidence>
<keyword evidence="4" id="KW-0808">Transferase</keyword>
<dbReference type="NCBIfam" id="TIGR02467">
    <property type="entry name" value="CbiE"/>
    <property type="match status" value="1"/>
</dbReference>
<reference evidence="7" key="1">
    <citation type="journal article" date="2015" name="Nature">
        <title>Complex archaea that bridge the gap between prokaryotes and eukaryotes.</title>
        <authorList>
            <person name="Spang A."/>
            <person name="Saw J.H."/>
            <person name="Jorgensen S.L."/>
            <person name="Zaremba-Niedzwiedzka K."/>
            <person name="Martijn J."/>
            <person name="Lind A.E."/>
            <person name="van Eijk R."/>
            <person name="Schleper C."/>
            <person name="Guy L."/>
            <person name="Ettema T.J."/>
        </authorList>
    </citation>
    <scope>NUCLEOTIDE SEQUENCE</scope>
</reference>
<dbReference type="GO" id="GO:0008276">
    <property type="term" value="F:protein methyltransferase activity"/>
    <property type="evidence" value="ECO:0007669"/>
    <property type="project" value="InterPro"/>
</dbReference>
<dbReference type="EMBL" id="LAZR01065033">
    <property type="protein sequence ID" value="KKK56357.1"/>
    <property type="molecule type" value="Genomic_DNA"/>
</dbReference>
<dbReference type="CDD" id="cd11644">
    <property type="entry name" value="Precorrin-6Y-MT"/>
    <property type="match status" value="1"/>
</dbReference>
<dbReference type="InterPro" id="IPR014776">
    <property type="entry name" value="4pyrrole_Mease_sub2"/>
</dbReference>
<protein>
    <recommendedName>
        <fullName evidence="6">Tetrapyrrole methylase domain-containing protein</fullName>
    </recommendedName>
</protein>
<comment type="pathway">
    <text evidence="1">Cofactor biosynthesis; adenosylcobalamin biosynthesis.</text>
</comment>
<dbReference type="Gene3D" id="3.30.950.10">
    <property type="entry name" value="Methyltransferase, Cobalt-precorrin-4 Transmethylase, Domain 2"/>
    <property type="match status" value="1"/>
</dbReference>
<dbReference type="Gene3D" id="3.40.1010.10">
    <property type="entry name" value="Cobalt-precorrin-4 Transmethylase, Domain 1"/>
    <property type="match status" value="1"/>
</dbReference>
<evidence type="ECO:0000259" key="6">
    <source>
        <dbReference type="Pfam" id="PF00590"/>
    </source>
</evidence>
<evidence type="ECO:0000256" key="3">
    <source>
        <dbReference type="ARBA" id="ARBA00022603"/>
    </source>
</evidence>